<dbReference type="Pfam" id="PF00563">
    <property type="entry name" value="EAL"/>
    <property type="match status" value="1"/>
</dbReference>
<accession>A0AAU9PXU9</accession>
<dbReference type="InterPro" id="IPR052048">
    <property type="entry name" value="ST_Response_Regulator"/>
</dbReference>
<dbReference type="PROSITE" id="PS50883">
    <property type="entry name" value="EAL"/>
    <property type="match status" value="1"/>
</dbReference>
<evidence type="ECO:0000259" key="2">
    <source>
        <dbReference type="PROSITE" id="PS50110"/>
    </source>
</evidence>
<dbReference type="InterPro" id="IPR001789">
    <property type="entry name" value="Sig_transdc_resp-reg_receiver"/>
</dbReference>
<feature type="domain" description="Response regulatory" evidence="2">
    <location>
        <begin position="4"/>
        <end position="125"/>
    </location>
</feature>
<proteinExistence type="predicted"/>
<dbReference type="InterPro" id="IPR001633">
    <property type="entry name" value="EAL_dom"/>
</dbReference>
<dbReference type="CDD" id="cd00156">
    <property type="entry name" value="REC"/>
    <property type="match status" value="1"/>
</dbReference>
<feature type="domain" description="EAL" evidence="3">
    <location>
        <begin position="129"/>
        <end position="385"/>
    </location>
</feature>
<evidence type="ECO:0008006" key="6">
    <source>
        <dbReference type="Google" id="ProtNLM"/>
    </source>
</evidence>
<dbReference type="Gene3D" id="3.40.50.2300">
    <property type="match status" value="1"/>
</dbReference>
<evidence type="ECO:0000259" key="3">
    <source>
        <dbReference type="PROSITE" id="PS50883"/>
    </source>
</evidence>
<organism evidence="4 5">
    <name type="scientific">Vibrio owensii</name>
    <dbReference type="NCBI Taxonomy" id="696485"/>
    <lineage>
        <taxon>Bacteria</taxon>
        <taxon>Pseudomonadati</taxon>
        <taxon>Pseudomonadota</taxon>
        <taxon>Gammaproteobacteria</taxon>
        <taxon>Vibrionales</taxon>
        <taxon>Vibrionaceae</taxon>
        <taxon>Vibrio</taxon>
    </lineage>
</organism>
<dbReference type="Proteomes" id="UP001295420">
    <property type="component" value="Unassembled WGS sequence"/>
</dbReference>
<evidence type="ECO:0000256" key="1">
    <source>
        <dbReference type="PROSITE-ProRule" id="PRU00169"/>
    </source>
</evidence>
<keyword evidence="1" id="KW-0597">Phosphoprotein</keyword>
<dbReference type="Gene3D" id="3.20.20.450">
    <property type="entry name" value="EAL domain"/>
    <property type="match status" value="1"/>
</dbReference>
<dbReference type="SMART" id="SM00448">
    <property type="entry name" value="REC"/>
    <property type="match status" value="1"/>
</dbReference>
<dbReference type="InterPro" id="IPR011006">
    <property type="entry name" value="CheY-like_superfamily"/>
</dbReference>
<dbReference type="SUPFAM" id="SSF52172">
    <property type="entry name" value="CheY-like"/>
    <property type="match status" value="1"/>
</dbReference>
<protein>
    <recommendedName>
        <fullName evidence="6">Response regulator</fullName>
    </recommendedName>
</protein>
<dbReference type="InterPro" id="IPR035919">
    <property type="entry name" value="EAL_sf"/>
</dbReference>
<dbReference type="EMBL" id="CAKMTQ010000001">
    <property type="protein sequence ID" value="CAH1520918.1"/>
    <property type="molecule type" value="Genomic_DNA"/>
</dbReference>
<dbReference type="PANTHER" id="PTHR43228:SF1">
    <property type="entry name" value="TWO-COMPONENT RESPONSE REGULATOR ARR22"/>
    <property type="match status" value="1"/>
</dbReference>
<dbReference type="SUPFAM" id="SSF141868">
    <property type="entry name" value="EAL domain-like"/>
    <property type="match status" value="1"/>
</dbReference>
<reference evidence="4" key="1">
    <citation type="submission" date="2022-01" db="EMBL/GenBank/DDBJ databases">
        <authorList>
            <person name="Lagorce A."/>
        </authorList>
    </citation>
    <scope>NUCLEOTIDE SEQUENCE</scope>
    <source>
        <strain evidence="4">Th15_F1_D04</strain>
    </source>
</reference>
<evidence type="ECO:0000313" key="5">
    <source>
        <dbReference type="Proteomes" id="UP001295420"/>
    </source>
</evidence>
<comment type="caution">
    <text evidence="4">The sequence shown here is derived from an EMBL/GenBank/DDBJ whole genome shotgun (WGS) entry which is preliminary data.</text>
</comment>
<name>A0AAU9PXU9_9VIBR</name>
<feature type="modified residue" description="4-aspartylphosphate" evidence="1">
    <location>
        <position position="55"/>
    </location>
</feature>
<gene>
    <name evidence="4" type="ORF">THF1D04_10498</name>
</gene>
<sequence>MYKSVLVVDDVELSREIIKSAVLAASDCAKITCVENAYSAINKIRSKKFDLVIMDIMMPNGDGFELLSMISQLAISTKIIVISSLDSAVIDSMPQIGKLYDLNIFKALEKPINSKNVTDLVTEVFAQDDEQRETVHRYAHDVNIFDFPIGAYYQPQVSTVGNDIIGVDISGNWFNNDDGLLLSTHLLPEIGTLTSKKLFNQIVIGRFLQDYKAYFKELANRLYFTLHIHSDFIDDSFIYGCLMELVKFNPNHHFSLYVESDDVLEADSSTRIHQLDALLANGVSLILGSDKLTAERVISASKLPVRELKLAGHNDPTFSASDNADLLLSISNASKQSNLSVMLDGIEDAALSQLAASNGLTKQQGILFGGPVNAETLTKTLIKQNRGIPEGEV</sequence>
<dbReference type="AlphaFoldDB" id="A0AAU9PXU9"/>
<dbReference type="GO" id="GO:0000160">
    <property type="term" value="P:phosphorelay signal transduction system"/>
    <property type="evidence" value="ECO:0007669"/>
    <property type="project" value="InterPro"/>
</dbReference>
<dbReference type="SMART" id="SM00052">
    <property type="entry name" value="EAL"/>
    <property type="match status" value="1"/>
</dbReference>
<dbReference type="PROSITE" id="PS50110">
    <property type="entry name" value="RESPONSE_REGULATORY"/>
    <property type="match status" value="1"/>
</dbReference>
<evidence type="ECO:0000313" key="4">
    <source>
        <dbReference type="EMBL" id="CAH1520918.1"/>
    </source>
</evidence>
<dbReference type="Pfam" id="PF00072">
    <property type="entry name" value="Response_reg"/>
    <property type="match status" value="1"/>
</dbReference>
<dbReference type="PANTHER" id="PTHR43228">
    <property type="entry name" value="TWO-COMPONENT RESPONSE REGULATOR"/>
    <property type="match status" value="1"/>
</dbReference>